<proteinExistence type="predicted"/>
<dbReference type="EMBL" id="KN846994">
    <property type="protein sequence ID" value="KIW90151.1"/>
    <property type="molecule type" value="Genomic_DNA"/>
</dbReference>
<name>A0A0D2EJC8_CLAB1</name>
<organism evidence="1 2">
    <name type="scientific">Cladophialophora bantiana (strain ATCC 10958 / CBS 173.52 / CDC B-1940 / NIH 8579)</name>
    <name type="common">Xylohypha bantiana</name>
    <dbReference type="NCBI Taxonomy" id="1442370"/>
    <lineage>
        <taxon>Eukaryota</taxon>
        <taxon>Fungi</taxon>
        <taxon>Dikarya</taxon>
        <taxon>Ascomycota</taxon>
        <taxon>Pezizomycotina</taxon>
        <taxon>Eurotiomycetes</taxon>
        <taxon>Chaetothyriomycetidae</taxon>
        <taxon>Chaetothyriales</taxon>
        <taxon>Herpotrichiellaceae</taxon>
        <taxon>Cladophialophora</taxon>
    </lineage>
</organism>
<dbReference type="OrthoDB" id="428177at2759"/>
<gene>
    <name evidence="1" type="ORF">Z519_09583</name>
</gene>
<evidence type="ECO:0000313" key="1">
    <source>
        <dbReference type="EMBL" id="KIW90151.1"/>
    </source>
</evidence>
<dbReference type="VEuPathDB" id="FungiDB:Z519_09583"/>
<dbReference type="HOGENOM" id="CLU_2055204_0_0_1"/>
<reference evidence="1" key="1">
    <citation type="submission" date="2015-01" db="EMBL/GenBank/DDBJ databases">
        <title>The Genome Sequence of Cladophialophora bantiana CBS 173.52.</title>
        <authorList>
            <consortium name="The Broad Institute Genomics Platform"/>
            <person name="Cuomo C."/>
            <person name="de Hoog S."/>
            <person name="Gorbushina A."/>
            <person name="Stielow B."/>
            <person name="Teixiera M."/>
            <person name="Abouelleil A."/>
            <person name="Chapman S.B."/>
            <person name="Priest M."/>
            <person name="Young S.K."/>
            <person name="Wortman J."/>
            <person name="Nusbaum C."/>
            <person name="Birren B."/>
        </authorList>
    </citation>
    <scope>NUCLEOTIDE SEQUENCE [LARGE SCALE GENOMIC DNA]</scope>
    <source>
        <strain evidence="1">CBS 173.52</strain>
    </source>
</reference>
<dbReference type="RefSeq" id="XP_016616820.1">
    <property type="nucleotide sequence ID" value="XM_016767304.1"/>
</dbReference>
<dbReference type="AlphaFoldDB" id="A0A0D2EJC8"/>
<protein>
    <submittedName>
        <fullName evidence="1">Uncharacterized protein</fullName>
    </submittedName>
</protein>
<accession>A0A0D2EJC8</accession>
<keyword evidence="2" id="KW-1185">Reference proteome</keyword>
<dbReference type="GeneID" id="27702511"/>
<evidence type="ECO:0000313" key="2">
    <source>
        <dbReference type="Proteomes" id="UP000053789"/>
    </source>
</evidence>
<sequence>LDKAPRTAWLDGLQRNGITPGTYKGTAITVTIPNLEETVGIFNDTVLDAIDDVFVEGHIRGIKFIVSMLHGNAFGQNSCDAYCTEFGGFGSASGTPITLGNSFYTIPQQWPPSTTRLLTS</sequence>
<feature type="non-terminal residue" evidence="1">
    <location>
        <position position="1"/>
    </location>
</feature>
<dbReference type="Proteomes" id="UP000053789">
    <property type="component" value="Unassembled WGS sequence"/>
</dbReference>